<dbReference type="PANTHER" id="PTHR31143">
    <property type="match status" value="1"/>
</dbReference>
<reference evidence="2 3" key="1">
    <citation type="submission" date="2021-03" db="EMBL/GenBank/DDBJ databases">
        <title>Antimicrobial resistance genes in bacteria isolated from Japanese honey, and their potential for conferring macrolide and lincosamide resistance in the American foulbrood pathogen Paenibacillus larvae.</title>
        <authorList>
            <person name="Okamoto M."/>
            <person name="Kumagai M."/>
            <person name="Kanamori H."/>
            <person name="Takamatsu D."/>
        </authorList>
    </citation>
    <scope>NUCLEOTIDE SEQUENCE [LARGE SCALE GENOMIC DNA]</scope>
    <source>
        <strain evidence="2 3">J42TS3</strain>
    </source>
</reference>
<gene>
    <name evidence="2" type="ORF">J42TS3_17340</name>
</gene>
<dbReference type="InterPro" id="IPR027365">
    <property type="entry name" value="GNAT_acetyltra_YdfB-like"/>
</dbReference>
<dbReference type="Proteomes" id="UP000679992">
    <property type="component" value="Unassembled WGS sequence"/>
</dbReference>
<dbReference type="PROSITE" id="PS51186">
    <property type="entry name" value="GNAT"/>
    <property type="match status" value="1"/>
</dbReference>
<evidence type="ECO:0000313" key="2">
    <source>
        <dbReference type="EMBL" id="GIP52699.1"/>
    </source>
</evidence>
<name>A0ABQ4M9M6_9BACL</name>
<keyword evidence="3" id="KW-1185">Reference proteome</keyword>
<dbReference type="Pfam" id="PF12746">
    <property type="entry name" value="GNAT_acetyltran"/>
    <property type="match status" value="1"/>
</dbReference>
<organism evidence="2 3">
    <name type="scientific">Paenibacillus vini</name>
    <dbReference type="NCBI Taxonomy" id="1476024"/>
    <lineage>
        <taxon>Bacteria</taxon>
        <taxon>Bacillati</taxon>
        <taxon>Bacillota</taxon>
        <taxon>Bacilli</taxon>
        <taxon>Bacillales</taxon>
        <taxon>Paenibacillaceae</taxon>
        <taxon>Paenibacillus</taxon>
    </lineage>
</organism>
<dbReference type="InterPro" id="IPR000182">
    <property type="entry name" value="GNAT_dom"/>
</dbReference>
<dbReference type="EMBL" id="BOSL01000004">
    <property type="protein sequence ID" value="GIP52699.1"/>
    <property type="molecule type" value="Genomic_DNA"/>
</dbReference>
<dbReference type="PANTHER" id="PTHR31143:SF2">
    <property type="entry name" value="FR47-LIKE DOMAIN-CONTAINING PROTEIN-RELATED"/>
    <property type="match status" value="1"/>
</dbReference>
<evidence type="ECO:0000259" key="1">
    <source>
        <dbReference type="PROSITE" id="PS51186"/>
    </source>
</evidence>
<proteinExistence type="predicted"/>
<accession>A0ABQ4M9M6</accession>
<sequence length="266" mass="30075">MIRLNVEDYFKVSEPLHQLPINTLFAQAVINGQVHGSVFVDDILEPSAFYVVHPQGMSLLFGQTGDLLFHQKLRDYLLGSQSRTKQEWLQVYPDIWNDYIRQWTASDLILEDSRVNFTFSRQKFEAATSHSRSYSDQTAIIIPTTKEIFLGLDGRVIPKDYWKDAEQFLAAGAGYSLIENGAAVSTAFSAYFIGNQLEIGIETAEDARGKGYAFQVSRALISYCLKNGLEPVWSCRRENEASYLLAKKLGFIPSLSIPYYRLPSCS</sequence>
<protein>
    <recommendedName>
        <fullName evidence="1">N-acetyltransferase domain-containing protein</fullName>
    </recommendedName>
</protein>
<dbReference type="RefSeq" id="WP_213654436.1">
    <property type="nucleotide sequence ID" value="NZ_BOSL01000004.1"/>
</dbReference>
<dbReference type="InterPro" id="IPR016181">
    <property type="entry name" value="Acyl_CoA_acyltransferase"/>
</dbReference>
<evidence type="ECO:0000313" key="3">
    <source>
        <dbReference type="Proteomes" id="UP000679992"/>
    </source>
</evidence>
<feature type="domain" description="N-acetyltransferase" evidence="1">
    <location>
        <begin position="132"/>
        <end position="266"/>
    </location>
</feature>
<dbReference type="SUPFAM" id="SSF55729">
    <property type="entry name" value="Acyl-CoA N-acyltransferases (Nat)"/>
    <property type="match status" value="1"/>
</dbReference>
<comment type="caution">
    <text evidence="2">The sequence shown here is derived from an EMBL/GenBank/DDBJ whole genome shotgun (WGS) entry which is preliminary data.</text>
</comment>
<dbReference type="Gene3D" id="3.40.630.30">
    <property type="match status" value="1"/>
</dbReference>